<gene>
    <name evidence="2" type="ORF">MARU1_002824</name>
</gene>
<dbReference type="AlphaFoldDB" id="A0AAJ6CLB0"/>
<sequence>MPRVVAAASSGRAVPRADAAPSVADQLLAMPHRPHNLRIEPFVHGKSRYWKVSAKERDMLRAQRREA</sequence>
<feature type="region of interest" description="Disordered" evidence="1">
    <location>
        <begin position="1"/>
        <end position="20"/>
    </location>
</feature>
<dbReference type="Proteomes" id="UP001217582">
    <property type="component" value="Chromosome 5"/>
</dbReference>
<dbReference type="EMBL" id="CP119920">
    <property type="protein sequence ID" value="WFD16781.1"/>
    <property type="molecule type" value="Genomic_DNA"/>
</dbReference>
<proteinExistence type="predicted"/>
<protein>
    <submittedName>
        <fullName evidence="2">Uncharacterized protein</fullName>
    </submittedName>
</protein>
<feature type="compositionally biased region" description="Low complexity" evidence="1">
    <location>
        <begin position="1"/>
        <end position="17"/>
    </location>
</feature>
<reference evidence="2 3" key="1">
    <citation type="submission" date="2023-03" db="EMBL/GenBank/DDBJ databases">
        <title>Mating type loci evolution in Malassezia.</title>
        <authorList>
            <person name="Coelho M.A."/>
        </authorList>
    </citation>
    <scope>NUCLEOTIDE SEQUENCE [LARGE SCALE GENOMIC DNA]</scope>
    <source>
        <strain evidence="2 3">CBS 13387</strain>
    </source>
</reference>
<evidence type="ECO:0000256" key="1">
    <source>
        <dbReference type="SAM" id="MobiDB-lite"/>
    </source>
</evidence>
<accession>A0AAJ6CLB0</accession>
<evidence type="ECO:0000313" key="3">
    <source>
        <dbReference type="Proteomes" id="UP001217582"/>
    </source>
</evidence>
<evidence type="ECO:0000313" key="2">
    <source>
        <dbReference type="EMBL" id="WFD16781.1"/>
    </source>
</evidence>
<organism evidence="2 3">
    <name type="scientific">Malassezia arunalokei</name>
    <dbReference type="NCBI Taxonomy" id="1514897"/>
    <lineage>
        <taxon>Eukaryota</taxon>
        <taxon>Fungi</taxon>
        <taxon>Dikarya</taxon>
        <taxon>Basidiomycota</taxon>
        <taxon>Ustilaginomycotina</taxon>
        <taxon>Malasseziomycetes</taxon>
        <taxon>Malasseziales</taxon>
        <taxon>Malasseziaceae</taxon>
        <taxon>Malassezia</taxon>
    </lineage>
</organism>
<name>A0AAJ6CLB0_9BASI</name>
<keyword evidence="3" id="KW-1185">Reference proteome</keyword>